<keyword evidence="11 14" id="KW-1133">Transmembrane helix</keyword>
<keyword evidence="8" id="KW-0547">Nucleotide-binding</keyword>
<evidence type="ECO:0000256" key="13">
    <source>
        <dbReference type="ARBA" id="ARBA00023136"/>
    </source>
</evidence>
<dbReference type="SMART" id="SM00304">
    <property type="entry name" value="HAMP"/>
    <property type="match status" value="1"/>
</dbReference>
<organism evidence="17 18">
    <name type="scientific">Paenibacillus whitsoniae</name>
    <dbReference type="NCBI Taxonomy" id="2496558"/>
    <lineage>
        <taxon>Bacteria</taxon>
        <taxon>Bacillati</taxon>
        <taxon>Bacillota</taxon>
        <taxon>Bacilli</taxon>
        <taxon>Bacillales</taxon>
        <taxon>Paenibacillaceae</taxon>
        <taxon>Paenibacillus</taxon>
    </lineage>
</organism>
<dbReference type="GO" id="GO:0005524">
    <property type="term" value="F:ATP binding"/>
    <property type="evidence" value="ECO:0007669"/>
    <property type="project" value="UniProtKB-KW"/>
</dbReference>
<dbReference type="EC" id="2.7.13.3" evidence="3"/>
<keyword evidence="4" id="KW-1003">Cell membrane</keyword>
<evidence type="ECO:0000259" key="16">
    <source>
        <dbReference type="PROSITE" id="PS50885"/>
    </source>
</evidence>
<dbReference type="OrthoDB" id="9776552at2"/>
<dbReference type="PANTHER" id="PTHR34220:SF11">
    <property type="entry name" value="SENSOR PROTEIN KINASE HPTS"/>
    <property type="match status" value="1"/>
</dbReference>
<dbReference type="Proteomes" id="UP000276128">
    <property type="component" value="Unassembled WGS sequence"/>
</dbReference>
<evidence type="ECO:0000256" key="9">
    <source>
        <dbReference type="ARBA" id="ARBA00022777"/>
    </source>
</evidence>
<dbReference type="Pfam" id="PF02518">
    <property type="entry name" value="HATPase_c"/>
    <property type="match status" value="1"/>
</dbReference>
<evidence type="ECO:0000256" key="6">
    <source>
        <dbReference type="ARBA" id="ARBA00022679"/>
    </source>
</evidence>
<dbReference type="Gene3D" id="3.30.450.20">
    <property type="entry name" value="PAS domain"/>
    <property type="match status" value="2"/>
</dbReference>
<dbReference type="Gene3D" id="6.10.340.10">
    <property type="match status" value="1"/>
</dbReference>
<evidence type="ECO:0000313" key="17">
    <source>
        <dbReference type="EMBL" id="RTE06311.1"/>
    </source>
</evidence>
<keyword evidence="5" id="KW-0597">Phosphoprotein</keyword>
<evidence type="ECO:0000313" key="18">
    <source>
        <dbReference type="Proteomes" id="UP000276128"/>
    </source>
</evidence>
<evidence type="ECO:0000256" key="4">
    <source>
        <dbReference type="ARBA" id="ARBA00022475"/>
    </source>
</evidence>
<keyword evidence="18" id="KW-1185">Reference proteome</keyword>
<dbReference type="PANTHER" id="PTHR34220">
    <property type="entry name" value="SENSOR HISTIDINE KINASE YPDA"/>
    <property type="match status" value="1"/>
</dbReference>
<dbReference type="InterPro" id="IPR003594">
    <property type="entry name" value="HATPase_dom"/>
</dbReference>
<keyword evidence="10" id="KW-0067">ATP-binding</keyword>
<keyword evidence="13 14" id="KW-0472">Membrane</keyword>
<dbReference type="SUPFAM" id="SSF55874">
    <property type="entry name" value="ATPase domain of HSP90 chaperone/DNA topoisomerase II/histidine kinase"/>
    <property type="match status" value="1"/>
</dbReference>
<protein>
    <recommendedName>
        <fullName evidence="3">histidine kinase</fullName>
        <ecNumber evidence="3">2.7.13.3</ecNumber>
    </recommendedName>
</protein>
<dbReference type="PROSITE" id="PS50885">
    <property type="entry name" value="HAMP"/>
    <property type="match status" value="1"/>
</dbReference>
<reference evidence="17 18" key="1">
    <citation type="submission" date="2018-12" db="EMBL/GenBank/DDBJ databases">
        <title>Bacillus ochoae sp. nov., Paenibacillus whitsoniae sp. nov., Paenibacillus spiritus sp. nov. Isolated from the Mars Exploration Rover during spacecraft assembly.</title>
        <authorList>
            <person name="Seuylemezian A."/>
            <person name="Vaishampayan P."/>
        </authorList>
    </citation>
    <scope>NUCLEOTIDE SEQUENCE [LARGE SCALE GENOMIC DNA]</scope>
    <source>
        <strain evidence="17 18">MER 54</strain>
    </source>
</reference>
<evidence type="ECO:0000256" key="2">
    <source>
        <dbReference type="ARBA" id="ARBA00004651"/>
    </source>
</evidence>
<dbReference type="InterPro" id="IPR036890">
    <property type="entry name" value="HATPase_C_sf"/>
</dbReference>
<dbReference type="GO" id="GO:0000155">
    <property type="term" value="F:phosphorelay sensor kinase activity"/>
    <property type="evidence" value="ECO:0007669"/>
    <property type="project" value="InterPro"/>
</dbReference>
<evidence type="ECO:0000256" key="10">
    <source>
        <dbReference type="ARBA" id="ARBA00022840"/>
    </source>
</evidence>
<dbReference type="EMBL" id="RXHU01000075">
    <property type="protein sequence ID" value="RTE06311.1"/>
    <property type="molecule type" value="Genomic_DNA"/>
</dbReference>
<dbReference type="AlphaFoldDB" id="A0A430J8C7"/>
<keyword evidence="6" id="KW-0808">Transferase</keyword>
<feature type="transmembrane region" description="Helical" evidence="14">
    <location>
        <begin position="326"/>
        <end position="348"/>
    </location>
</feature>
<evidence type="ECO:0000256" key="14">
    <source>
        <dbReference type="SAM" id="Phobius"/>
    </source>
</evidence>
<accession>A0A430J8C7</accession>
<keyword evidence="7 14" id="KW-0812">Transmembrane</keyword>
<sequence>MEFVDLPCYNEEKSTIESEGIAVIRHSFRNKLILFLVIATMVPFLTSLVVSYFFTKQKVTEDTLTNNSALLSQGKTNLINYLDGVVQASSTIYTGIHLAELGQLYDILLTQKEIDYMSDKVIKSGLQVMSHSVKEIKQIYLYASVSDRSYLASNDFQASSEGKYVKLLPFPADKSVYFEATHLSHSYNIALNVPPVAEPVLSMHRRIVYSPHNDTIGELIVDLNLGLISDIAQSMFTHDQQELYILDGEGRIIFGPDPAKWGQPEAGDWWHEALQSQEERGSYTWNKDAYAGINIYEKMKTDYLDWTIVKRLPYAQLTENARQLTLINGLILIVSMFIVIASTVYISIRFTAPIKQLIRYITRIQTRQVQIGDTQADISFARQDELGILAHRFHGLMQDLDQMVMREYRLEIANKSTQLGALQAQINPHFLNNALQSIGTLALQHDAPKIYMLISSLARMMHYSMHTNESIVPLRKEIEHIKAYLELQQQRFEHQIDIVYAIEEGTGAVMVPKMILQPLVENYFKHGFHPTSSETSRLRIEAARVTRPDGDYLQLTVEDNGTGITEQRMQEVRKQLRAANVEGTEGGASIGLSNVCTRLQLYFNGQASMELIPAVPHGLKIMIHIPIKEGAA</sequence>
<evidence type="ECO:0000256" key="7">
    <source>
        <dbReference type="ARBA" id="ARBA00022692"/>
    </source>
</evidence>
<comment type="catalytic activity">
    <reaction evidence="1">
        <text>ATP + protein L-histidine = ADP + protein N-phospho-L-histidine.</text>
        <dbReference type="EC" id="2.7.13.3"/>
    </reaction>
</comment>
<comment type="caution">
    <text evidence="17">The sequence shown here is derived from an EMBL/GenBank/DDBJ whole genome shotgun (WGS) entry which is preliminary data.</text>
</comment>
<evidence type="ECO:0000259" key="15">
    <source>
        <dbReference type="PROSITE" id="PS50109"/>
    </source>
</evidence>
<name>A0A430J8C7_9BACL</name>
<dbReference type="InterPro" id="IPR050640">
    <property type="entry name" value="Bact_2-comp_sensor_kinase"/>
</dbReference>
<keyword evidence="9 17" id="KW-0418">Kinase</keyword>
<dbReference type="RefSeq" id="WP_126143654.1">
    <property type="nucleotide sequence ID" value="NZ_RXHU01000075.1"/>
</dbReference>
<evidence type="ECO:0000256" key="8">
    <source>
        <dbReference type="ARBA" id="ARBA00022741"/>
    </source>
</evidence>
<evidence type="ECO:0000256" key="12">
    <source>
        <dbReference type="ARBA" id="ARBA00023012"/>
    </source>
</evidence>
<dbReference type="InterPro" id="IPR003660">
    <property type="entry name" value="HAMP_dom"/>
</dbReference>
<evidence type="ECO:0000256" key="5">
    <source>
        <dbReference type="ARBA" id="ARBA00022553"/>
    </source>
</evidence>
<dbReference type="Gene3D" id="3.30.565.10">
    <property type="entry name" value="Histidine kinase-like ATPase, C-terminal domain"/>
    <property type="match status" value="1"/>
</dbReference>
<feature type="domain" description="HAMP" evidence="16">
    <location>
        <begin position="348"/>
        <end position="405"/>
    </location>
</feature>
<dbReference type="InterPro" id="IPR010559">
    <property type="entry name" value="Sig_transdc_His_kin_internal"/>
</dbReference>
<gene>
    <name evidence="17" type="ORF">EJQ19_23345</name>
</gene>
<feature type="domain" description="Histidine kinase" evidence="15">
    <location>
        <begin position="403"/>
        <end position="629"/>
    </location>
</feature>
<proteinExistence type="predicted"/>
<comment type="subcellular location">
    <subcellularLocation>
        <location evidence="2">Cell membrane</location>
        <topology evidence="2">Multi-pass membrane protein</topology>
    </subcellularLocation>
</comment>
<dbReference type="InterPro" id="IPR005467">
    <property type="entry name" value="His_kinase_dom"/>
</dbReference>
<keyword evidence="12" id="KW-0902">Two-component regulatory system</keyword>
<evidence type="ECO:0000256" key="11">
    <source>
        <dbReference type="ARBA" id="ARBA00022989"/>
    </source>
</evidence>
<dbReference type="GO" id="GO:0005886">
    <property type="term" value="C:plasma membrane"/>
    <property type="evidence" value="ECO:0007669"/>
    <property type="project" value="UniProtKB-SubCell"/>
</dbReference>
<dbReference type="CDD" id="cd06225">
    <property type="entry name" value="HAMP"/>
    <property type="match status" value="1"/>
</dbReference>
<feature type="transmembrane region" description="Helical" evidence="14">
    <location>
        <begin position="32"/>
        <end position="54"/>
    </location>
</feature>
<evidence type="ECO:0000256" key="3">
    <source>
        <dbReference type="ARBA" id="ARBA00012438"/>
    </source>
</evidence>
<dbReference type="Pfam" id="PF06580">
    <property type="entry name" value="His_kinase"/>
    <property type="match status" value="1"/>
</dbReference>
<evidence type="ECO:0000256" key="1">
    <source>
        <dbReference type="ARBA" id="ARBA00000085"/>
    </source>
</evidence>
<dbReference type="PROSITE" id="PS50109">
    <property type="entry name" value="HIS_KIN"/>
    <property type="match status" value="1"/>
</dbReference>